<proteinExistence type="predicted"/>
<evidence type="ECO:0000256" key="2">
    <source>
        <dbReference type="SAM" id="SignalP"/>
    </source>
</evidence>
<organism evidence="3 4">
    <name type="scientific">Pyronema omphalodes (strain CBS 100304)</name>
    <name type="common">Pyronema confluens</name>
    <dbReference type="NCBI Taxonomy" id="1076935"/>
    <lineage>
        <taxon>Eukaryota</taxon>
        <taxon>Fungi</taxon>
        <taxon>Dikarya</taxon>
        <taxon>Ascomycota</taxon>
        <taxon>Pezizomycotina</taxon>
        <taxon>Pezizomycetes</taxon>
        <taxon>Pezizales</taxon>
        <taxon>Pyronemataceae</taxon>
        <taxon>Pyronema</taxon>
    </lineage>
</organism>
<sequence length="198" mass="21508">MQLPHLLVYITAFIGLASAVPSPQRKYSRISDLSDPAVQAELARATFCCDGTVITSACKERGINTLCGLRGAVPEIAFQTPRGSTKVVRRSEGNESDESDEAKEADVASSILNSRRIDWPHSSNMPQPTGNPQYPGFPPGWEPPTVSTSACLWGKQECWYINAEITCCSGSCLRQANGDSVCLPRVMAPRYRLGEISD</sequence>
<feature type="compositionally biased region" description="Acidic residues" evidence="1">
    <location>
        <begin position="94"/>
        <end position="103"/>
    </location>
</feature>
<dbReference type="EMBL" id="HF935285">
    <property type="protein sequence ID" value="CCX06343.1"/>
    <property type="molecule type" value="Genomic_DNA"/>
</dbReference>
<evidence type="ECO:0000313" key="4">
    <source>
        <dbReference type="Proteomes" id="UP000018144"/>
    </source>
</evidence>
<dbReference type="Proteomes" id="UP000018144">
    <property type="component" value="Unassembled WGS sequence"/>
</dbReference>
<feature type="signal peptide" evidence="2">
    <location>
        <begin position="1"/>
        <end position="19"/>
    </location>
</feature>
<evidence type="ECO:0000256" key="1">
    <source>
        <dbReference type="SAM" id="MobiDB-lite"/>
    </source>
</evidence>
<name>U4L249_PYROM</name>
<keyword evidence="4" id="KW-1185">Reference proteome</keyword>
<feature type="region of interest" description="Disordered" evidence="1">
    <location>
        <begin position="82"/>
        <end position="107"/>
    </location>
</feature>
<reference evidence="3 4" key="1">
    <citation type="journal article" date="2013" name="PLoS Genet.">
        <title>The genome and development-dependent transcriptomes of Pyronema confluens: a window into fungal evolution.</title>
        <authorList>
            <person name="Traeger S."/>
            <person name="Altegoer F."/>
            <person name="Freitag M."/>
            <person name="Gabaldon T."/>
            <person name="Kempken F."/>
            <person name="Kumar A."/>
            <person name="Marcet-Houben M."/>
            <person name="Poggeler S."/>
            <person name="Stajich J.E."/>
            <person name="Nowrousian M."/>
        </authorList>
    </citation>
    <scope>NUCLEOTIDE SEQUENCE [LARGE SCALE GENOMIC DNA]</scope>
    <source>
        <strain evidence="4">CBS 100304</strain>
        <tissue evidence="3">Vegetative mycelium</tissue>
    </source>
</reference>
<dbReference type="OrthoDB" id="10611905at2759"/>
<protein>
    <submittedName>
        <fullName evidence="3">Uncharacterized protein</fullName>
    </submittedName>
</protein>
<accession>U4L249</accession>
<keyword evidence="2" id="KW-0732">Signal</keyword>
<gene>
    <name evidence="3" type="ORF">PCON_05930</name>
</gene>
<evidence type="ECO:0000313" key="3">
    <source>
        <dbReference type="EMBL" id="CCX06343.1"/>
    </source>
</evidence>
<feature type="chain" id="PRO_5004650976" evidence="2">
    <location>
        <begin position="20"/>
        <end position="198"/>
    </location>
</feature>
<dbReference type="AlphaFoldDB" id="U4L249"/>